<name>F0XGF2_GROCL</name>
<dbReference type="AlphaFoldDB" id="F0XGF2"/>
<feature type="domain" description="Dienelactone hydrolase" evidence="1">
    <location>
        <begin position="39"/>
        <end position="254"/>
    </location>
</feature>
<dbReference type="InterPro" id="IPR029058">
    <property type="entry name" value="AB_hydrolase_fold"/>
</dbReference>
<dbReference type="EMBL" id="GL629769">
    <property type="protein sequence ID" value="EFX02829.1"/>
    <property type="molecule type" value="Genomic_DNA"/>
</dbReference>
<dbReference type="InParanoid" id="F0XGF2"/>
<evidence type="ECO:0000313" key="3">
    <source>
        <dbReference type="Proteomes" id="UP000007796"/>
    </source>
</evidence>
<dbReference type="Gene3D" id="3.40.50.1820">
    <property type="entry name" value="alpha/beta hydrolase"/>
    <property type="match status" value="1"/>
</dbReference>
<dbReference type="STRING" id="655863.F0XGF2"/>
<keyword evidence="3" id="KW-1185">Reference proteome</keyword>
<dbReference type="PANTHER" id="PTHR47668">
    <property type="entry name" value="DIENELACTONE HYDROLASE FAMILY PROTEIN (AFU_ORTHOLOGUE AFUA_6G01940)"/>
    <property type="match status" value="1"/>
</dbReference>
<reference evidence="2 3" key="1">
    <citation type="journal article" date="2011" name="Proc. Natl. Acad. Sci. U.S.A.">
        <title>Genome and transcriptome analyses of the mountain pine beetle-fungal symbiont Grosmannia clavigera, a lodgepole pine pathogen.</title>
        <authorList>
            <person name="DiGuistini S."/>
            <person name="Wang Y."/>
            <person name="Liao N.Y."/>
            <person name="Taylor G."/>
            <person name="Tanguay P."/>
            <person name="Feau N."/>
            <person name="Henrissat B."/>
            <person name="Chan S.K."/>
            <person name="Hesse-Orce U."/>
            <person name="Alamouti S.M."/>
            <person name="Tsui C.K.M."/>
            <person name="Docking R.T."/>
            <person name="Levasseur A."/>
            <person name="Haridas S."/>
            <person name="Robertson G."/>
            <person name="Birol I."/>
            <person name="Holt R.A."/>
            <person name="Marra M.A."/>
            <person name="Hamelin R.C."/>
            <person name="Hirst M."/>
            <person name="Jones S.J.M."/>
            <person name="Bohlmann J."/>
            <person name="Breuil C."/>
        </authorList>
    </citation>
    <scope>NUCLEOTIDE SEQUENCE [LARGE SCALE GENOMIC DNA]</scope>
    <source>
        <strain evidence="3">kw1407 / UAMH 11150</strain>
    </source>
</reference>
<dbReference type="Pfam" id="PF01738">
    <property type="entry name" value="DLH"/>
    <property type="match status" value="1"/>
</dbReference>
<dbReference type="RefSeq" id="XP_014172311.1">
    <property type="nucleotide sequence ID" value="XM_014316836.1"/>
</dbReference>
<gene>
    <name evidence="2" type="ORF">CMQ_2758</name>
</gene>
<dbReference type="PANTHER" id="PTHR47668:SF1">
    <property type="entry name" value="DIENELACTONE HYDROLASE DOMAIN-CONTAINING PROTEIN-RELATED"/>
    <property type="match status" value="1"/>
</dbReference>
<dbReference type="eggNOG" id="KOG3043">
    <property type="taxonomic scope" value="Eukaryota"/>
</dbReference>
<sequence length="256" mass="28028">MSSIPSIHGHSAACCNIPPIVTDGYKAQGTYETIGGKKTYTVGPDDATKAIVYIFDIFGFKNQSIQGADIISSSDHHNNYKVFIPDWFDGEPCSLSIFPPDTKEKKEALGAFLTKNAPPKNVEPLLAFVKVLKEKYPTIKSYGVVGFCWGGKVVSLVTSSDENPFAVGAEVHPAMVDPSDATKIKVPLIMLASKDENAKDVADFESKLTGPHHVETFADQIHGWMAARADLSIERNKAEYSRGYKLLVEFYGKHLN</sequence>
<accession>F0XGF2</accession>
<dbReference type="GO" id="GO:0016787">
    <property type="term" value="F:hydrolase activity"/>
    <property type="evidence" value="ECO:0007669"/>
    <property type="project" value="UniProtKB-KW"/>
</dbReference>
<proteinExistence type="predicted"/>
<evidence type="ECO:0000259" key="1">
    <source>
        <dbReference type="Pfam" id="PF01738"/>
    </source>
</evidence>
<dbReference type="InterPro" id="IPR002925">
    <property type="entry name" value="Dienelactn_hydro"/>
</dbReference>
<dbReference type="Proteomes" id="UP000007796">
    <property type="component" value="Unassembled WGS sequence"/>
</dbReference>
<organism evidence="3">
    <name type="scientific">Grosmannia clavigera (strain kw1407 / UAMH 11150)</name>
    <name type="common">Blue stain fungus</name>
    <name type="synonym">Graphiocladiella clavigera</name>
    <dbReference type="NCBI Taxonomy" id="655863"/>
    <lineage>
        <taxon>Eukaryota</taxon>
        <taxon>Fungi</taxon>
        <taxon>Dikarya</taxon>
        <taxon>Ascomycota</taxon>
        <taxon>Pezizomycotina</taxon>
        <taxon>Sordariomycetes</taxon>
        <taxon>Sordariomycetidae</taxon>
        <taxon>Ophiostomatales</taxon>
        <taxon>Ophiostomataceae</taxon>
        <taxon>Leptographium</taxon>
    </lineage>
</organism>
<evidence type="ECO:0000313" key="2">
    <source>
        <dbReference type="EMBL" id="EFX02829.1"/>
    </source>
</evidence>
<dbReference type="HOGENOM" id="CLU_054590_0_0_1"/>
<dbReference type="OrthoDB" id="2147163at2759"/>
<dbReference type="GeneID" id="25975782"/>
<dbReference type="SUPFAM" id="SSF53474">
    <property type="entry name" value="alpha/beta-Hydrolases"/>
    <property type="match status" value="1"/>
</dbReference>
<protein>
    <submittedName>
        <fullName evidence="2">Dienelactone hydrolase family protein</fullName>
    </submittedName>
</protein>
<keyword evidence="2" id="KW-0378">Hydrolase</keyword>